<dbReference type="KEGG" id="tatv:25780426"/>
<gene>
    <name evidence="3" type="ORF">TRIATDRAFT_29500</name>
</gene>
<protein>
    <recommendedName>
        <fullName evidence="5">Anaphase-promoting complex subunit 4 WD40 domain-containing protein</fullName>
    </recommendedName>
</protein>
<dbReference type="AlphaFoldDB" id="G9P6P3"/>
<dbReference type="PANTHER" id="PTHR19879">
    <property type="entry name" value="TRANSCRIPTION INITIATION FACTOR TFIID"/>
    <property type="match status" value="1"/>
</dbReference>
<evidence type="ECO:0000256" key="1">
    <source>
        <dbReference type="PROSITE-ProRule" id="PRU00221"/>
    </source>
</evidence>
<dbReference type="Gene3D" id="2.130.10.10">
    <property type="entry name" value="YVTN repeat-like/Quinoprotein amine dehydrogenase"/>
    <property type="match status" value="1"/>
</dbReference>
<accession>G9P6P3</accession>
<dbReference type="Pfam" id="PF00400">
    <property type="entry name" value="WD40"/>
    <property type="match status" value="1"/>
</dbReference>
<feature type="repeat" description="WD" evidence="1">
    <location>
        <begin position="169"/>
        <end position="198"/>
    </location>
</feature>
<dbReference type="HOGENOM" id="CLU_045005_0_0_1"/>
<dbReference type="OrthoDB" id="2013972at2759"/>
<sequence length="335" mass="35621">LSLTLRFARPASRSEITAVGISPSSTIAYAIYAGAQTDQPWIDTFDLRSQTSYSKIIGCVAAFSPKVHSSPSSPSRLRISTITSRSSPASASTSASLTPASSSSALPRIATLSATLIIRDFSSSKPILELKDVASPIAWSPDGRSIAAAEPRHRIGVWDVRTGTRTGRVPGHIAAVTHVAFMPDSHLVTTSRDGTLRVTNPVTMKTLYKLEIESSSTNPRALAVSPDGSTIVSIWGTTVHIWMPQHGQLTSYGLSSTRPCEGWPLCISPDCRYIASWTEEGFDIMDVASGAVICTKEGGPLVTSAAFSTDSKTLVLGRTSGDVEVWNVVNKADLN</sequence>
<evidence type="ECO:0008006" key="5">
    <source>
        <dbReference type="Google" id="ProtNLM"/>
    </source>
</evidence>
<feature type="compositionally biased region" description="Low complexity" evidence="2">
    <location>
        <begin position="69"/>
        <end position="101"/>
    </location>
</feature>
<dbReference type="InterPro" id="IPR036322">
    <property type="entry name" value="WD40_repeat_dom_sf"/>
</dbReference>
<comment type="caution">
    <text evidence="3">The sequence shown here is derived from an EMBL/GenBank/DDBJ whole genome shotgun (WGS) entry which is preliminary data.</text>
</comment>
<dbReference type="EMBL" id="ABDG02000027">
    <property type="protein sequence ID" value="EHK41464.1"/>
    <property type="molecule type" value="Genomic_DNA"/>
</dbReference>
<reference evidence="3 4" key="1">
    <citation type="journal article" date="2011" name="Genome Biol.">
        <title>Comparative genome sequence analysis underscores mycoparasitism as the ancestral life style of Trichoderma.</title>
        <authorList>
            <person name="Kubicek C.P."/>
            <person name="Herrera-Estrella A."/>
            <person name="Seidl-Seiboth V."/>
            <person name="Martinez D.A."/>
            <person name="Druzhinina I.S."/>
            <person name="Thon M."/>
            <person name="Zeilinger S."/>
            <person name="Casas-Flores S."/>
            <person name="Horwitz B.A."/>
            <person name="Mukherjee P.K."/>
            <person name="Mukherjee M."/>
            <person name="Kredics L."/>
            <person name="Alcaraz L.D."/>
            <person name="Aerts A."/>
            <person name="Antal Z."/>
            <person name="Atanasova L."/>
            <person name="Cervantes-Badillo M.G."/>
            <person name="Challacombe J."/>
            <person name="Chertkov O."/>
            <person name="McCluskey K."/>
            <person name="Coulpier F."/>
            <person name="Deshpande N."/>
            <person name="von Doehren H."/>
            <person name="Ebbole D.J."/>
            <person name="Esquivel-Naranjo E.U."/>
            <person name="Fekete E."/>
            <person name="Flipphi M."/>
            <person name="Glaser F."/>
            <person name="Gomez-Rodriguez E.Y."/>
            <person name="Gruber S."/>
            <person name="Han C."/>
            <person name="Henrissat B."/>
            <person name="Hermosa R."/>
            <person name="Hernandez-Onate M."/>
            <person name="Karaffa L."/>
            <person name="Kosti I."/>
            <person name="Le Crom S."/>
            <person name="Lindquist E."/>
            <person name="Lucas S."/>
            <person name="Luebeck M."/>
            <person name="Luebeck P.S."/>
            <person name="Margeot A."/>
            <person name="Metz B."/>
            <person name="Misra M."/>
            <person name="Nevalainen H."/>
            <person name="Omann M."/>
            <person name="Packer N."/>
            <person name="Perrone G."/>
            <person name="Uresti-Rivera E.E."/>
            <person name="Salamov A."/>
            <person name="Schmoll M."/>
            <person name="Seiboth B."/>
            <person name="Shapiro H."/>
            <person name="Sukno S."/>
            <person name="Tamayo-Ramos J.A."/>
            <person name="Tisch D."/>
            <person name="Wiest A."/>
            <person name="Wilkinson H.H."/>
            <person name="Zhang M."/>
            <person name="Coutinho P.M."/>
            <person name="Kenerley C.M."/>
            <person name="Monte E."/>
            <person name="Baker S.E."/>
            <person name="Grigoriev I.V."/>
        </authorList>
    </citation>
    <scope>NUCLEOTIDE SEQUENCE [LARGE SCALE GENOMIC DNA]</scope>
    <source>
        <strain evidence="4">ATCC 20476 / IMI 206040</strain>
    </source>
</reference>
<evidence type="ECO:0000313" key="4">
    <source>
        <dbReference type="Proteomes" id="UP000005426"/>
    </source>
</evidence>
<name>G9P6P3_HYPAI</name>
<feature type="non-terminal residue" evidence="3">
    <location>
        <position position="1"/>
    </location>
</feature>
<dbReference type="SMART" id="SM00320">
    <property type="entry name" value="WD40"/>
    <property type="match status" value="4"/>
</dbReference>
<dbReference type="GeneID" id="25780426"/>
<keyword evidence="4" id="KW-1185">Reference proteome</keyword>
<dbReference type="PROSITE" id="PS50082">
    <property type="entry name" value="WD_REPEATS_2"/>
    <property type="match status" value="1"/>
</dbReference>
<keyword evidence="1" id="KW-0853">WD repeat</keyword>
<dbReference type="OMA" id="EDGFDIM"/>
<dbReference type="Proteomes" id="UP000005426">
    <property type="component" value="Unassembled WGS sequence"/>
</dbReference>
<feature type="region of interest" description="Disordered" evidence="2">
    <location>
        <begin position="66"/>
        <end position="101"/>
    </location>
</feature>
<proteinExistence type="predicted"/>
<dbReference type="PANTHER" id="PTHR19879:SF9">
    <property type="entry name" value="TRANSCRIPTION INITIATION FACTOR TFIID SUBUNIT 5"/>
    <property type="match status" value="1"/>
</dbReference>
<dbReference type="InterPro" id="IPR001680">
    <property type="entry name" value="WD40_rpt"/>
</dbReference>
<dbReference type="InterPro" id="IPR015943">
    <property type="entry name" value="WD40/YVTN_repeat-like_dom_sf"/>
</dbReference>
<evidence type="ECO:0000313" key="3">
    <source>
        <dbReference type="EMBL" id="EHK41464.1"/>
    </source>
</evidence>
<dbReference type="SUPFAM" id="SSF50978">
    <property type="entry name" value="WD40 repeat-like"/>
    <property type="match status" value="1"/>
</dbReference>
<dbReference type="eggNOG" id="KOG4155">
    <property type="taxonomic scope" value="Eukaryota"/>
</dbReference>
<dbReference type="STRING" id="452589.G9P6P3"/>
<evidence type="ECO:0000256" key="2">
    <source>
        <dbReference type="SAM" id="MobiDB-lite"/>
    </source>
</evidence>
<organism evidence="3 4">
    <name type="scientific">Hypocrea atroviridis (strain ATCC 20476 / IMI 206040)</name>
    <name type="common">Trichoderma atroviride</name>
    <dbReference type="NCBI Taxonomy" id="452589"/>
    <lineage>
        <taxon>Eukaryota</taxon>
        <taxon>Fungi</taxon>
        <taxon>Dikarya</taxon>
        <taxon>Ascomycota</taxon>
        <taxon>Pezizomycotina</taxon>
        <taxon>Sordariomycetes</taxon>
        <taxon>Hypocreomycetidae</taxon>
        <taxon>Hypocreales</taxon>
        <taxon>Hypocreaceae</taxon>
        <taxon>Trichoderma</taxon>
    </lineage>
</organism>